<dbReference type="SMART" id="SM00702">
    <property type="entry name" value="P4Hc"/>
    <property type="match status" value="1"/>
</dbReference>
<dbReference type="OrthoDB" id="420380at2759"/>
<dbReference type="Pfam" id="PF13640">
    <property type="entry name" value="2OG-FeII_Oxy_3"/>
    <property type="match status" value="1"/>
</dbReference>
<dbReference type="InterPro" id="IPR044862">
    <property type="entry name" value="Pro_4_hyd_alph_FE2OG_OXY"/>
</dbReference>
<dbReference type="GO" id="GO:0031418">
    <property type="term" value="F:L-ascorbic acid binding"/>
    <property type="evidence" value="ECO:0007669"/>
    <property type="project" value="InterPro"/>
</dbReference>
<sequence>MALITNAFLFGLGVLLPLTFGPITHADLSFATFFPLWEPKPATSRPTQVLSVSPLLLAIPGFLAPSEIDHLLSLGEPLFSRSTTGTKGQISSGRTSSSCFLPANDTIVRRVKERAADVLGGIQYDGLEALQLVRYTENQRVNLHYDWYKNRLPLDRKDRPYNRIASFFVYLQTDCEGGETWFPNVTIPVADIERVKGTWDVGESLNVGSDGAGVKIKLKAGSGLFWVNMQDGAGDRRTLHAGLPVERGVKVGMNIWVKMLVT</sequence>
<keyword evidence="4" id="KW-0560">Oxidoreductase</keyword>
<evidence type="ECO:0000313" key="8">
    <source>
        <dbReference type="Proteomes" id="UP000799444"/>
    </source>
</evidence>
<dbReference type="EMBL" id="ML996099">
    <property type="protein sequence ID" value="KAF2740756.1"/>
    <property type="molecule type" value="Genomic_DNA"/>
</dbReference>
<keyword evidence="2" id="KW-0479">Metal-binding</keyword>
<dbReference type="GO" id="GO:0005506">
    <property type="term" value="F:iron ion binding"/>
    <property type="evidence" value="ECO:0007669"/>
    <property type="project" value="InterPro"/>
</dbReference>
<dbReference type="Gene3D" id="2.60.120.620">
    <property type="entry name" value="q2cbj1_9rhob like domain"/>
    <property type="match status" value="1"/>
</dbReference>
<protein>
    <recommendedName>
        <fullName evidence="6">Fe2OG dioxygenase domain-containing protein</fullName>
    </recommendedName>
</protein>
<keyword evidence="3" id="KW-0223">Dioxygenase</keyword>
<dbReference type="GO" id="GO:0005783">
    <property type="term" value="C:endoplasmic reticulum"/>
    <property type="evidence" value="ECO:0007669"/>
    <property type="project" value="TreeGrafter"/>
</dbReference>
<evidence type="ECO:0000256" key="1">
    <source>
        <dbReference type="ARBA" id="ARBA00001961"/>
    </source>
</evidence>
<comment type="caution">
    <text evidence="7">The sequence shown here is derived from an EMBL/GenBank/DDBJ whole genome shotgun (WGS) entry which is preliminary data.</text>
</comment>
<evidence type="ECO:0000256" key="2">
    <source>
        <dbReference type="ARBA" id="ARBA00022723"/>
    </source>
</evidence>
<gene>
    <name evidence="7" type="ORF">EJ04DRAFT_507772</name>
</gene>
<dbReference type="PANTHER" id="PTHR10869">
    <property type="entry name" value="PROLYL 4-HYDROXYLASE ALPHA SUBUNIT"/>
    <property type="match status" value="1"/>
</dbReference>
<feature type="domain" description="Fe2OG dioxygenase" evidence="6">
    <location>
        <begin position="126"/>
        <end position="259"/>
    </location>
</feature>
<evidence type="ECO:0000256" key="4">
    <source>
        <dbReference type="ARBA" id="ARBA00023002"/>
    </source>
</evidence>
<dbReference type="InterPro" id="IPR045054">
    <property type="entry name" value="P4HA-like"/>
</dbReference>
<reference evidence="7" key="1">
    <citation type="journal article" date="2020" name="Stud. Mycol.">
        <title>101 Dothideomycetes genomes: a test case for predicting lifestyles and emergence of pathogens.</title>
        <authorList>
            <person name="Haridas S."/>
            <person name="Albert R."/>
            <person name="Binder M."/>
            <person name="Bloem J."/>
            <person name="Labutti K."/>
            <person name="Salamov A."/>
            <person name="Andreopoulos B."/>
            <person name="Baker S."/>
            <person name="Barry K."/>
            <person name="Bills G."/>
            <person name="Bluhm B."/>
            <person name="Cannon C."/>
            <person name="Castanera R."/>
            <person name="Culley D."/>
            <person name="Daum C."/>
            <person name="Ezra D."/>
            <person name="Gonzalez J."/>
            <person name="Henrissat B."/>
            <person name="Kuo A."/>
            <person name="Liang C."/>
            <person name="Lipzen A."/>
            <person name="Lutzoni F."/>
            <person name="Magnuson J."/>
            <person name="Mondo S."/>
            <person name="Nolan M."/>
            <person name="Ohm R."/>
            <person name="Pangilinan J."/>
            <person name="Park H.-J."/>
            <person name="Ramirez L."/>
            <person name="Alfaro M."/>
            <person name="Sun H."/>
            <person name="Tritt A."/>
            <person name="Yoshinaga Y."/>
            <person name="Zwiers L.-H."/>
            <person name="Turgeon B."/>
            <person name="Goodwin S."/>
            <person name="Spatafora J."/>
            <person name="Crous P."/>
            <person name="Grigoriev I."/>
        </authorList>
    </citation>
    <scope>NUCLEOTIDE SEQUENCE</scope>
    <source>
        <strain evidence="7">CBS 125425</strain>
    </source>
</reference>
<organism evidence="7 8">
    <name type="scientific">Polyplosphaeria fusca</name>
    <dbReference type="NCBI Taxonomy" id="682080"/>
    <lineage>
        <taxon>Eukaryota</taxon>
        <taxon>Fungi</taxon>
        <taxon>Dikarya</taxon>
        <taxon>Ascomycota</taxon>
        <taxon>Pezizomycotina</taxon>
        <taxon>Dothideomycetes</taxon>
        <taxon>Pleosporomycetidae</taxon>
        <taxon>Pleosporales</taxon>
        <taxon>Tetraplosphaeriaceae</taxon>
        <taxon>Polyplosphaeria</taxon>
    </lineage>
</organism>
<comment type="cofactor">
    <cofactor evidence="1">
        <name>L-ascorbate</name>
        <dbReference type="ChEBI" id="CHEBI:38290"/>
    </cofactor>
</comment>
<evidence type="ECO:0000313" key="7">
    <source>
        <dbReference type="EMBL" id="KAF2740756.1"/>
    </source>
</evidence>
<evidence type="ECO:0000259" key="6">
    <source>
        <dbReference type="PROSITE" id="PS51471"/>
    </source>
</evidence>
<accession>A0A9P4RBZ2</accession>
<dbReference type="PANTHER" id="PTHR10869:SF242">
    <property type="entry name" value="PROLYL 4-HYDROXYLASE ALPHA SUBUNIT DOMAIN-CONTAINING PROTEIN"/>
    <property type="match status" value="1"/>
</dbReference>
<keyword evidence="8" id="KW-1185">Reference proteome</keyword>
<dbReference type="InterPro" id="IPR006620">
    <property type="entry name" value="Pro_4_hyd_alph"/>
</dbReference>
<evidence type="ECO:0000256" key="5">
    <source>
        <dbReference type="ARBA" id="ARBA00023004"/>
    </source>
</evidence>
<evidence type="ECO:0000256" key="3">
    <source>
        <dbReference type="ARBA" id="ARBA00022964"/>
    </source>
</evidence>
<dbReference type="AlphaFoldDB" id="A0A9P4RBZ2"/>
<dbReference type="GO" id="GO:0004656">
    <property type="term" value="F:procollagen-proline 4-dioxygenase activity"/>
    <property type="evidence" value="ECO:0007669"/>
    <property type="project" value="TreeGrafter"/>
</dbReference>
<dbReference type="PROSITE" id="PS51471">
    <property type="entry name" value="FE2OG_OXY"/>
    <property type="match status" value="1"/>
</dbReference>
<keyword evidence="5" id="KW-0408">Iron</keyword>
<name>A0A9P4RBZ2_9PLEO</name>
<dbReference type="Proteomes" id="UP000799444">
    <property type="component" value="Unassembled WGS sequence"/>
</dbReference>
<proteinExistence type="predicted"/>
<dbReference type="InterPro" id="IPR005123">
    <property type="entry name" value="Oxoglu/Fe-dep_dioxygenase_dom"/>
</dbReference>